<dbReference type="OrthoDB" id="1731546at2759"/>
<comment type="caution">
    <text evidence="2">The sequence shown here is derived from an EMBL/GenBank/DDBJ whole genome shotgun (WGS) entry which is preliminary data.</text>
</comment>
<dbReference type="AlphaFoldDB" id="A0A8J5KJK8"/>
<dbReference type="Proteomes" id="UP000734854">
    <property type="component" value="Unassembled WGS sequence"/>
</dbReference>
<evidence type="ECO:0000313" key="2">
    <source>
        <dbReference type="EMBL" id="KAG6479338.1"/>
    </source>
</evidence>
<sequence length="165" mass="18249">METAVPNVQRVNKASSDELLRKFAELDADPPARPYSLPRPSSTTARIFTPMVVRKKSCRAINALSSRELISSSSSYADGRPARRGRTSAGQAEWKSLLPLSNRRSSSKSLLRRIGVRRSDDAAPGIGLFFAIALQKTWRKTMASASKMIVEKHCPKHVRLISDNV</sequence>
<gene>
    <name evidence="2" type="ORF">ZIOFF_062801</name>
</gene>
<evidence type="ECO:0000256" key="1">
    <source>
        <dbReference type="SAM" id="MobiDB-lite"/>
    </source>
</evidence>
<proteinExistence type="predicted"/>
<feature type="region of interest" description="Disordered" evidence="1">
    <location>
        <begin position="72"/>
        <end position="91"/>
    </location>
</feature>
<dbReference type="PANTHER" id="PTHR36355">
    <property type="entry name" value="EXPRESSED PROTEIN"/>
    <property type="match status" value="1"/>
</dbReference>
<dbReference type="PANTHER" id="PTHR36355:SF1">
    <property type="entry name" value="EXPRESSED PROTEIN"/>
    <property type="match status" value="1"/>
</dbReference>
<evidence type="ECO:0000313" key="3">
    <source>
        <dbReference type="Proteomes" id="UP000734854"/>
    </source>
</evidence>
<organism evidence="2 3">
    <name type="scientific">Zingiber officinale</name>
    <name type="common">Ginger</name>
    <name type="synonym">Amomum zingiber</name>
    <dbReference type="NCBI Taxonomy" id="94328"/>
    <lineage>
        <taxon>Eukaryota</taxon>
        <taxon>Viridiplantae</taxon>
        <taxon>Streptophyta</taxon>
        <taxon>Embryophyta</taxon>
        <taxon>Tracheophyta</taxon>
        <taxon>Spermatophyta</taxon>
        <taxon>Magnoliopsida</taxon>
        <taxon>Liliopsida</taxon>
        <taxon>Zingiberales</taxon>
        <taxon>Zingiberaceae</taxon>
        <taxon>Zingiber</taxon>
    </lineage>
</organism>
<accession>A0A8J5KJK8</accession>
<name>A0A8J5KJK8_ZINOF</name>
<protein>
    <submittedName>
        <fullName evidence="2">Uncharacterized protein</fullName>
    </submittedName>
</protein>
<keyword evidence="3" id="KW-1185">Reference proteome</keyword>
<dbReference type="EMBL" id="JACMSC010000017">
    <property type="protein sequence ID" value="KAG6479338.1"/>
    <property type="molecule type" value="Genomic_DNA"/>
</dbReference>
<reference evidence="2 3" key="1">
    <citation type="submission" date="2020-08" db="EMBL/GenBank/DDBJ databases">
        <title>Plant Genome Project.</title>
        <authorList>
            <person name="Zhang R.-G."/>
        </authorList>
    </citation>
    <scope>NUCLEOTIDE SEQUENCE [LARGE SCALE GENOMIC DNA]</scope>
    <source>
        <tissue evidence="2">Rhizome</tissue>
    </source>
</reference>